<accession>A0A172TG85</accession>
<dbReference type="AlphaFoldDB" id="A0A172TG85"/>
<dbReference type="PATRIC" id="fig|1178515.4.peg.1196"/>
<keyword evidence="5" id="KW-1185">Reference proteome</keyword>
<evidence type="ECO:0000259" key="2">
    <source>
        <dbReference type="Pfam" id="PF01408"/>
    </source>
</evidence>
<dbReference type="KEGG" id="pswu:SY83_05985"/>
<evidence type="ECO:0000256" key="1">
    <source>
        <dbReference type="ARBA" id="ARBA00023002"/>
    </source>
</evidence>
<dbReference type="InterPro" id="IPR050463">
    <property type="entry name" value="Gfo/Idh/MocA_oxidrdct_glycsds"/>
</dbReference>
<dbReference type="Gene3D" id="3.30.360.10">
    <property type="entry name" value="Dihydrodipicolinate Reductase, domain 2"/>
    <property type="match status" value="1"/>
</dbReference>
<dbReference type="SUPFAM" id="SSF51735">
    <property type="entry name" value="NAD(P)-binding Rossmann-fold domains"/>
    <property type="match status" value="1"/>
</dbReference>
<dbReference type="InterPro" id="IPR055170">
    <property type="entry name" value="GFO_IDH_MocA-like_dom"/>
</dbReference>
<dbReference type="EMBL" id="CP011388">
    <property type="protein sequence ID" value="ANE45914.1"/>
    <property type="molecule type" value="Genomic_DNA"/>
</dbReference>
<evidence type="ECO:0008006" key="6">
    <source>
        <dbReference type="Google" id="ProtNLM"/>
    </source>
</evidence>
<dbReference type="RefSeq" id="WP_068605175.1">
    <property type="nucleotide sequence ID" value="NZ_CP011388.1"/>
</dbReference>
<dbReference type="SUPFAM" id="SSF55347">
    <property type="entry name" value="Glyceraldehyde-3-phosphate dehydrogenase-like, C-terminal domain"/>
    <property type="match status" value="1"/>
</dbReference>
<evidence type="ECO:0000313" key="4">
    <source>
        <dbReference type="EMBL" id="ANE45914.1"/>
    </source>
</evidence>
<dbReference type="Gene3D" id="3.40.50.720">
    <property type="entry name" value="NAD(P)-binding Rossmann-like Domain"/>
    <property type="match status" value="1"/>
</dbReference>
<dbReference type="Proteomes" id="UP000076927">
    <property type="component" value="Chromosome"/>
</dbReference>
<reference evidence="4 5" key="1">
    <citation type="submission" date="2015-01" db="EMBL/GenBank/DDBJ databases">
        <title>Paenibacillus swuensis/DY6/whole genome sequencing.</title>
        <authorList>
            <person name="Kim M.K."/>
            <person name="Srinivasan S."/>
            <person name="Lee J.-J."/>
        </authorList>
    </citation>
    <scope>NUCLEOTIDE SEQUENCE [LARGE SCALE GENOMIC DNA]</scope>
    <source>
        <strain evidence="4 5">DY6</strain>
    </source>
</reference>
<sequence length="346" mass="37922">MTKVWNIAVIGAGDMGRQHVKGWQLAGHQVVSVTDVDQGRAEALAQAFQVPGVYTDYQESIPQGNVDIVSICLPLPLHREVTVFAANQGKHIFCEKPLTRSLEDADAMEKAVTEAGVQFGLGLQRNLSQGVLAARALVQSGRLGRPVLFACDSIAEIRPKRIMHDANGNMGPLMDLGCHYYMMWQTVFNSSPKTVYAQGRVLARERRELSHIEELAIDSAVVTVEYESGDIGTFTVSWGMPPQTKLRGHQDRILGPRGGAEGGFNANPSKITVYEEDGVEEVPLHVYPSLHQEQFQLFVQSIEQQGAASAGFQAGRDVLTLTLAIFKSIETGEAIDFERFSRELSA</sequence>
<feature type="domain" description="Gfo/Idh/MocA-like oxidoreductase N-terminal" evidence="2">
    <location>
        <begin position="6"/>
        <end position="121"/>
    </location>
</feature>
<keyword evidence="1" id="KW-0560">Oxidoreductase</keyword>
<dbReference type="GO" id="GO:0016491">
    <property type="term" value="F:oxidoreductase activity"/>
    <property type="evidence" value="ECO:0007669"/>
    <property type="project" value="UniProtKB-KW"/>
</dbReference>
<dbReference type="Pfam" id="PF01408">
    <property type="entry name" value="GFO_IDH_MocA"/>
    <property type="match status" value="1"/>
</dbReference>
<dbReference type="Pfam" id="PF22725">
    <property type="entry name" value="GFO_IDH_MocA_C3"/>
    <property type="match status" value="1"/>
</dbReference>
<dbReference type="GO" id="GO:0000166">
    <property type="term" value="F:nucleotide binding"/>
    <property type="evidence" value="ECO:0007669"/>
    <property type="project" value="InterPro"/>
</dbReference>
<gene>
    <name evidence="4" type="ORF">SY83_05985</name>
</gene>
<evidence type="ECO:0000313" key="5">
    <source>
        <dbReference type="Proteomes" id="UP000076927"/>
    </source>
</evidence>
<dbReference type="InterPro" id="IPR000683">
    <property type="entry name" value="Gfo/Idh/MocA-like_OxRdtase_N"/>
</dbReference>
<dbReference type="STRING" id="1178515.SY83_05985"/>
<organism evidence="4 5">
    <name type="scientific">Paenibacillus swuensis</name>
    <dbReference type="NCBI Taxonomy" id="1178515"/>
    <lineage>
        <taxon>Bacteria</taxon>
        <taxon>Bacillati</taxon>
        <taxon>Bacillota</taxon>
        <taxon>Bacilli</taxon>
        <taxon>Bacillales</taxon>
        <taxon>Paenibacillaceae</taxon>
        <taxon>Paenibacillus</taxon>
    </lineage>
</organism>
<name>A0A172TG85_9BACL</name>
<dbReference type="InterPro" id="IPR036291">
    <property type="entry name" value="NAD(P)-bd_dom_sf"/>
</dbReference>
<dbReference type="OrthoDB" id="9815825at2"/>
<dbReference type="PANTHER" id="PTHR43818">
    <property type="entry name" value="BCDNA.GH03377"/>
    <property type="match status" value="1"/>
</dbReference>
<feature type="domain" description="GFO/IDH/MocA-like oxidoreductase" evidence="3">
    <location>
        <begin position="132"/>
        <end position="258"/>
    </location>
</feature>
<proteinExistence type="predicted"/>
<dbReference type="PANTHER" id="PTHR43818:SF11">
    <property type="entry name" value="BCDNA.GH03377"/>
    <property type="match status" value="1"/>
</dbReference>
<protein>
    <recommendedName>
        <fullName evidence="6">Oxidoreductase</fullName>
    </recommendedName>
</protein>
<evidence type="ECO:0000259" key="3">
    <source>
        <dbReference type="Pfam" id="PF22725"/>
    </source>
</evidence>